<name>B8CJK1_SHEPW</name>
<dbReference type="EMBL" id="CP000472">
    <property type="protein sequence ID" value="ACJ28098.1"/>
    <property type="molecule type" value="Genomic_DNA"/>
</dbReference>
<proteinExistence type="predicted"/>
<evidence type="ECO:0000313" key="2">
    <source>
        <dbReference type="Proteomes" id="UP000000753"/>
    </source>
</evidence>
<protein>
    <submittedName>
        <fullName evidence="1">Uncharacterized protein</fullName>
    </submittedName>
</protein>
<dbReference type="HOGENOM" id="CLU_3391295_0_0_6"/>
<dbReference type="Proteomes" id="UP000000753">
    <property type="component" value="Chromosome"/>
</dbReference>
<dbReference type="AlphaFoldDB" id="B8CJK1"/>
<reference evidence="1 2" key="1">
    <citation type="journal article" date="2008" name="PLoS ONE">
        <title>Environmental adaptation: genomic analysis of the piezotolerant and psychrotolerant deep-sea iron reducing bacterium Shewanella piezotolerans WP3.</title>
        <authorList>
            <person name="Wang F."/>
            <person name="Wang J."/>
            <person name="Jian H."/>
            <person name="Zhang B."/>
            <person name="Li S."/>
            <person name="Wang F."/>
            <person name="Zeng X."/>
            <person name="Gao L."/>
            <person name="Bartlett D.H."/>
            <person name="Yu J."/>
            <person name="Hu S."/>
            <person name="Xiao X."/>
        </authorList>
    </citation>
    <scope>NUCLEOTIDE SEQUENCE [LARGE SCALE GENOMIC DNA]</scope>
    <source>
        <strain evidence="2">WP3 / JCM 13877</strain>
    </source>
</reference>
<keyword evidence="2" id="KW-1185">Reference proteome</keyword>
<gene>
    <name evidence="1" type="ordered locus">swp_1309</name>
</gene>
<evidence type="ECO:0000313" key="1">
    <source>
        <dbReference type="EMBL" id="ACJ28098.1"/>
    </source>
</evidence>
<sequence>MLSFIAKDYFVQLEGPNSDSFTEAFDPKRIKA</sequence>
<organism evidence="1 2">
    <name type="scientific">Shewanella piezotolerans (strain WP3 / JCM 13877)</name>
    <dbReference type="NCBI Taxonomy" id="225849"/>
    <lineage>
        <taxon>Bacteria</taxon>
        <taxon>Pseudomonadati</taxon>
        <taxon>Pseudomonadota</taxon>
        <taxon>Gammaproteobacteria</taxon>
        <taxon>Alteromonadales</taxon>
        <taxon>Shewanellaceae</taxon>
        <taxon>Shewanella</taxon>
    </lineage>
</organism>
<dbReference type="KEGG" id="swp:swp_1309"/>
<accession>B8CJK1</accession>